<organism evidence="1 2">
    <name type="scientific">Flavilitoribacter nigricans (strain ATCC 23147 / DSM 23189 / NBRC 102662 / NCIMB 1420 / SS-2)</name>
    <name type="common">Lewinella nigricans</name>
    <dbReference type="NCBI Taxonomy" id="1122177"/>
    <lineage>
        <taxon>Bacteria</taxon>
        <taxon>Pseudomonadati</taxon>
        <taxon>Bacteroidota</taxon>
        <taxon>Saprospiria</taxon>
        <taxon>Saprospirales</taxon>
        <taxon>Lewinellaceae</taxon>
        <taxon>Flavilitoribacter</taxon>
    </lineage>
</organism>
<keyword evidence="2" id="KW-1185">Reference proteome</keyword>
<sequence>MQVKEKRWEQFIPRDLEEVWHFFSRPENLNDITPEDMSFEILSDVADTPMYEGMIIRYNVRPLLNIPMNWVTEITHVRDGEYFIDEQRFGPYALWHHQHHFQTVEGGTRMVDILHYKIPYGIIGNIADALIVDKKIEGIFQFRYEEIERRFGKYDLAAATT</sequence>
<dbReference type="RefSeq" id="WP_099151990.1">
    <property type="nucleotide sequence ID" value="NZ_PDUD01000025.1"/>
</dbReference>
<dbReference type="InterPro" id="IPR023393">
    <property type="entry name" value="START-like_dom_sf"/>
</dbReference>
<evidence type="ECO:0000313" key="1">
    <source>
        <dbReference type="EMBL" id="PHN04416.1"/>
    </source>
</evidence>
<evidence type="ECO:0000313" key="2">
    <source>
        <dbReference type="Proteomes" id="UP000223913"/>
    </source>
</evidence>
<reference evidence="1 2" key="1">
    <citation type="submission" date="2017-10" db="EMBL/GenBank/DDBJ databases">
        <title>The draft genome sequence of Lewinella nigricans NBRC 102662.</title>
        <authorList>
            <person name="Wang K."/>
        </authorList>
    </citation>
    <scope>NUCLEOTIDE SEQUENCE [LARGE SCALE GENOMIC DNA]</scope>
    <source>
        <strain evidence="1 2">NBRC 102662</strain>
    </source>
</reference>
<name>A0A2D0N7P3_FLAN2</name>
<evidence type="ECO:0008006" key="3">
    <source>
        <dbReference type="Google" id="ProtNLM"/>
    </source>
</evidence>
<dbReference type="CDD" id="cd07820">
    <property type="entry name" value="SRPBCC_3"/>
    <property type="match status" value="1"/>
</dbReference>
<dbReference type="Gene3D" id="3.30.530.20">
    <property type="match status" value="1"/>
</dbReference>
<dbReference type="OrthoDB" id="9793552at2"/>
<comment type="caution">
    <text evidence="1">The sequence shown here is derived from an EMBL/GenBank/DDBJ whole genome shotgun (WGS) entry which is preliminary data.</text>
</comment>
<protein>
    <recommendedName>
        <fullName evidence="3">Ligand-binding SRPBCC domain-containing protein</fullName>
    </recommendedName>
</protein>
<dbReference type="SUPFAM" id="SSF55961">
    <property type="entry name" value="Bet v1-like"/>
    <property type="match status" value="1"/>
</dbReference>
<gene>
    <name evidence="1" type="ORF">CRP01_20620</name>
</gene>
<dbReference type="EMBL" id="PDUD01000025">
    <property type="protein sequence ID" value="PHN04416.1"/>
    <property type="molecule type" value="Genomic_DNA"/>
</dbReference>
<dbReference type="AlphaFoldDB" id="A0A2D0N7P3"/>
<accession>A0A2D0N7P3</accession>
<dbReference type="Proteomes" id="UP000223913">
    <property type="component" value="Unassembled WGS sequence"/>
</dbReference>
<proteinExistence type="predicted"/>